<dbReference type="EMBL" id="PKGY01000001">
    <property type="protein sequence ID" value="PKZ23179.1"/>
    <property type="molecule type" value="Genomic_DNA"/>
</dbReference>
<dbReference type="GO" id="GO:0046496">
    <property type="term" value="P:nicotinamide nucleotide metabolic process"/>
    <property type="evidence" value="ECO:0007669"/>
    <property type="project" value="UniProtKB-UniRule"/>
</dbReference>
<proteinExistence type="inferred from homology"/>
<keyword evidence="10" id="KW-1185">Reference proteome</keyword>
<dbReference type="AlphaFoldDB" id="A0A0X8FCI1"/>
<comment type="function">
    <text evidence="6">Catalyzes the dehydration of the S-form of NAD(P)HX at the expense of ADP, which is converted to AMP. Together with NAD(P)HX epimerase, which catalyzes the epimerization of the S- and R-forms, the enzyme allows the repair of both epimers of NAD(P)HX, a damaged form of NAD(P)H that is a result of enzymatic or heat-dependent hydration.</text>
</comment>
<evidence type="ECO:0000313" key="9">
    <source>
        <dbReference type="EMBL" id="PKZ23179.1"/>
    </source>
</evidence>
<dbReference type="InterPro" id="IPR017953">
    <property type="entry name" value="Carbohydrate_kinase_pred_CS"/>
</dbReference>
<evidence type="ECO:0000256" key="4">
    <source>
        <dbReference type="ARBA" id="ARBA00023027"/>
    </source>
</evidence>
<keyword evidence="5 6" id="KW-0456">Lyase</keyword>
<dbReference type="EC" id="4.2.1.136" evidence="6"/>
<reference evidence="10" key="2">
    <citation type="submission" date="2016-01" db="EMBL/GenBank/DDBJ databases">
        <title>Six Aerococcus type strain genome sequencing and assembly using PacBio and Illumina Hiseq.</title>
        <authorList>
            <person name="Carkaci D."/>
            <person name="Dargis R."/>
            <person name="Nielsen X.C."/>
            <person name="Skovgaard O."/>
            <person name="Fuursted K."/>
            <person name="Christensen J.J."/>
        </authorList>
    </citation>
    <scope>NUCLEOTIDE SEQUENCE [LARGE SCALE GENOMIC DNA]</scope>
    <source>
        <strain evidence="10">CCUG43001</strain>
    </source>
</reference>
<comment type="catalytic activity">
    <reaction evidence="6">
        <text>(6S)-NADHX + ADP = AMP + phosphate + NADH + H(+)</text>
        <dbReference type="Rhea" id="RHEA:32223"/>
        <dbReference type="ChEBI" id="CHEBI:15378"/>
        <dbReference type="ChEBI" id="CHEBI:43474"/>
        <dbReference type="ChEBI" id="CHEBI:57945"/>
        <dbReference type="ChEBI" id="CHEBI:64074"/>
        <dbReference type="ChEBI" id="CHEBI:456215"/>
        <dbReference type="ChEBI" id="CHEBI:456216"/>
        <dbReference type="EC" id="4.2.1.136"/>
    </reaction>
</comment>
<comment type="catalytic activity">
    <reaction evidence="6">
        <text>(6S)-NADPHX + ADP = AMP + phosphate + NADPH + H(+)</text>
        <dbReference type="Rhea" id="RHEA:32235"/>
        <dbReference type="ChEBI" id="CHEBI:15378"/>
        <dbReference type="ChEBI" id="CHEBI:43474"/>
        <dbReference type="ChEBI" id="CHEBI:57783"/>
        <dbReference type="ChEBI" id="CHEBI:64076"/>
        <dbReference type="ChEBI" id="CHEBI:456215"/>
        <dbReference type="ChEBI" id="CHEBI:456216"/>
        <dbReference type="EC" id="4.2.1.136"/>
    </reaction>
</comment>
<dbReference type="PANTHER" id="PTHR12592:SF0">
    <property type="entry name" value="ATP-DEPENDENT (S)-NAD(P)H-HYDRATE DEHYDRATASE"/>
    <property type="match status" value="1"/>
</dbReference>
<evidence type="ECO:0000313" key="11">
    <source>
        <dbReference type="Proteomes" id="UP000234239"/>
    </source>
</evidence>
<accession>A0A0X8FCI1</accession>
<organism evidence="8 10">
    <name type="scientific">Aerococcus sanguinicola</name>
    <dbReference type="NCBI Taxonomy" id="119206"/>
    <lineage>
        <taxon>Bacteria</taxon>
        <taxon>Bacillati</taxon>
        <taxon>Bacillota</taxon>
        <taxon>Bacilli</taxon>
        <taxon>Lactobacillales</taxon>
        <taxon>Aerococcaceae</taxon>
        <taxon>Aerococcus</taxon>
    </lineage>
</organism>
<dbReference type="PROSITE" id="PS51383">
    <property type="entry name" value="YJEF_C_3"/>
    <property type="match status" value="1"/>
</dbReference>
<dbReference type="GO" id="GO:0052856">
    <property type="term" value="F:NAD(P)HX epimerase activity"/>
    <property type="evidence" value="ECO:0007669"/>
    <property type="project" value="TreeGrafter"/>
</dbReference>
<dbReference type="Proteomes" id="UP000069912">
    <property type="component" value="Chromosome"/>
</dbReference>
<evidence type="ECO:0000256" key="2">
    <source>
        <dbReference type="ARBA" id="ARBA00022840"/>
    </source>
</evidence>
<reference evidence="8 10" key="1">
    <citation type="journal article" date="2016" name="Genome Announc.">
        <title>Complete Genome Sequences of Aerococcus christensenii CCUG 28831T, Aerococcus sanguinicola CCUG 43001T, Aerococcus urinae CCUG 36881T, Aerococcus urinaeequi CCUG 28094T, Aerococcus urinaehominis CCUG 42038 BT, and Aerococcus viridans CCUG 4311T.</title>
        <authorList>
            <person name="Carkaci D."/>
            <person name="Dargis R."/>
            <person name="Nielsen X.C."/>
            <person name="Skovgaard O."/>
            <person name="Fuursted K."/>
            <person name="Christensen J.J."/>
        </authorList>
    </citation>
    <scope>NUCLEOTIDE SEQUENCE [LARGE SCALE GENOMIC DNA]</scope>
    <source>
        <strain evidence="8 10">CCUG43001</strain>
    </source>
</reference>
<keyword evidence="2 6" id="KW-0067">ATP-binding</keyword>
<gene>
    <name evidence="6" type="primary">nnrD</name>
    <name evidence="8" type="ORF">AWM72_08640</name>
    <name evidence="9" type="ORF">CYJ28_01115</name>
</gene>
<evidence type="ECO:0000259" key="7">
    <source>
        <dbReference type="PROSITE" id="PS51383"/>
    </source>
</evidence>
<comment type="cofactor">
    <cofactor evidence="6">
        <name>Mg(2+)</name>
        <dbReference type="ChEBI" id="CHEBI:18420"/>
    </cofactor>
</comment>
<dbReference type="HAMAP" id="MF_01965">
    <property type="entry name" value="NADHX_dehydratase"/>
    <property type="match status" value="1"/>
</dbReference>
<feature type="binding site" evidence="6">
    <location>
        <position position="42"/>
    </location>
    <ligand>
        <name>(6S)-NADPHX</name>
        <dbReference type="ChEBI" id="CHEBI:64076"/>
    </ligand>
</feature>
<dbReference type="RefSeq" id="WP_067976273.1">
    <property type="nucleotide sequence ID" value="NZ_CAJHKM010000003.1"/>
</dbReference>
<dbReference type="GeneID" id="92904135"/>
<evidence type="ECO:0000256" key="3">
    <source>
        <dbReference type="ARBA" id="ARBA00022857"/>
    </source>
</evidence>
<dbReference type="InterPro" id="IPR029056">
    <property type="entry name" value="Ribokinase-like"/>
</dbReference>
<dbReference type="PROSITE" id="PS01050">
    <property type="entry name" value="YJEF_C_2"/>
    <property type="match status" value="1"/>
</dbReference>
<keyword evidence="4 6" id="KW-0520">NAD</keyword>
<feature type="binding site" evidence="6">
    <location>
        <position position="223"/>
    </location>
    <ligand>
        <name>AMP</name>
        <dbReference type="ChEBI" id="CHEBI:456215"/>
    </ligand>
</feature>
<evidence type="ECO:0000313" key="8">
    <source>
        <dbReference type="EMBL" id="AMB94818.1"/>
    </source>
</evidence>
<feature type="binding site" evidence="6">
    <location>
        <begin position="193"/>
        <end position="197"/>
    </location>
    <ligand>
        <name>AMP</name>
        <dbReference type="ChEBI" id="CHEBI:456215"/>
    </ligand>
</feature>
<dbReference type="KEGG" id="asan:AWM72_08640"/>
<feature type="binding site" evidence="6">
    <location>
        <position position="159"/>
    </location>
    <ligand>
        <name>(6S)-NADPHX</name>
        <dbReference type="ChEBI" id="CHEBI:64076"/>
    </ligand>
</feature>
<feature type="domain" description="YjeF C-terminal" evidence="7">
    <location>
        <begin position="7"/>
        <end position="282"/>
    </location>
</feature>
<dbReference type="GO" id="GO:0110051">
    <property type="term" value="P:metabolite repair"/>
    <property type="evidence" value="ECO:0007669"/>
    <property type="project" value="TreeGrafter"/>
</dbReference>
<dbReference type="InterPro" id="IPR000631">
    <property type="entry name" value="CARKD"/>
</dbReference>
<dbReference type="Pfam" id="PF01256">
    <property type="entry name" value="Carb_kinase"/>
    <property type="match status" value="1"/>
</dbReference>
<feature type="binding site" evidence="6">
    <location>
        <position position="224"/>
    </location>
    <ligand>
        <name>(6S)-NADPHX</name>
        <dbReference type="ChEBI" id="CHEBI:64076"/>
    </ligand>
</feature>
<dbReference type="Proteomes" id="UP000234239">
    <property type="component" value="Unassembled WGS sequence"/>
</dbReference>
<dbReference type="GO" id="GO:0052855">
    <property type="term" value="F:ADP-dependent NAD(P)H-hydrate dehydratase activity"/>
    <property type="evidence" value="ECO:0007669"/>
    <property type="project" value="UniProtKB-UniRule"/>
</dbReference>
<feature type="binding site" evidence="6">
    <location>
        <position position="103"/>
    </location>
    <ligand>
        <name>(6S)-NADPHX</name>
        <dbReference type="ChEBI" id="CHEBI:64076"/>
    </ligand>
</feature>
<evidence type="ECO:0000313" key="10">
    <source>
        <dbReference type="Proteomes" id="UP000069912"/>
    </source>
</evidence>
<dbReference type="NCBIfam" id="TIGR00196">
    <property type="entry name" value="yjeF_cterm"/>
    <property type="match status" value="1"/>
</dbReference>
<keyword evidence="3 6" id="KW-0521">NADP</keyword>
<evidence type="ECO:0000256" key="5">
    <source>
        <dbReference type="ARBA" id="ARBA00023239"/>
    </source>
</evidence>
<reference evidence="9 11" key="3">
    <citation type="submission" date="2017-12" db="EMBL/GenBank/DDBJ databases">
        <title>Phylogenetic diversity of female urinary microbiome.</title>
        <authorList>
            <person name="Thomas-White K."/>
            <person name="Wolfe A.J."/>
        </authorList>
    </citation>
    <scope>NUCLEOTIDE SEQUENCE [LARGE SCALE GENOMIC DNA]</scope>
    <source>
        <strain evidence="9 11">UMB0139</strain>
    </source>
</reference>
<dbReference type="OrthoDB" id="9806925at2"/>
<dbReference type="PANTHER" id="PTHR12592">
    <property type="entry name" value="ATP-DEPENDENT (S)-NAD(P)H-HYDRATE DEHYDRATASE FAMILY MEMBER"/>
    <property type="match status" value="1"/>
</dbReference>
<dbReference type="SUPFAM" id="SSF53613">
    <property type="entry name" value="Ribokinase-like"/>
    <property type="match status" value="1"/>
</dbReference>
<sequence>MQAIKITENRVVDWLPQRSRQSYKGSYGRLLLIGGNANMGGAIQMAGQAALAGGAGLITIATDPVNVPAIHASLPELMVVDWSDLKQVQAALESSEVILVGPGMGRSLYRWRRISQLLYQEARTKPLIIDGDALTMLAADIKDQVARLEDFNHLILTPHPGEWARLYETTEPKSDPASVQAWCDRYQVYLVKKSEASQVYLPGQTAYYQNTCGNPGMAVGGSGDTLAGMMAAFIGQSQDDLPGAILSALYCHSALADQIYQDHYVVRPSAIAAGLSAFMRGLSRKKGV</sequence>
<dbReference type="EMBL" id="CP014160">
    <property type="protein sequence ID" value="AMB94818.1"/>
    <property type="molecule type" value="Genomic_DNA"/>
</dbReference>
<keyword evidence="1 6" id="KW-0547">Nucleotide-binding</keyword>
<name>A0A0X8FCI1_9LACT</name>
<dbReference type="CDD" id="cd01171">
    <property type="entry name" value="YXKO-related"/>
    <property type="match status" value="1"/>
</dbReference>
<evidence type="ECO:0000256" key="1">
    <source>
        <dbReference type="ARBA" id="ARBA00022741"/>
    </source>
</evidence>
<comment type="subunit">
    <text evidence="6">Homotetramer.</text>
</comment>
<protein>
    <recommendedName>
        <fullName evidence="6">ADP-dependent (S)-NAD(P)H-hydrate dehydratase</fullName>
        <ecNumber evidence="6">4.2.1.136</ecNumber>
    </recommendedName>
    <alternativeName>
        <fullName evidence="6">ADP-dependent NAD(P)HX dehydratase</fullName>
    </alternativeName>
</protein>
<comment type="similarity">
    <text evidence="6">Belongs to the NnrD/CARKD family.</text>
</comment>
<dbReference type="Gene3D" id="3.40.1190.20">
    <property type="match status" value="1"/>
</dbReference>
<evidence type="ECO:0000256" key="6">
    <source>
        <dbReference type="HAMAP-Rule" id="MF_01965"/>
    </source>
</evidence>
<dbReference type="GO" id="GO:0005524">
    <property type="term" value="F:ATP binding"/>
    <property type="evidence" value="ECO:0007669"/>
    <property type="project" value="UniProtKB-KW"/>
</dbReference>